<keyword evidence="2" id="KW-1185">Reference proteome</keyword>
<dbReference type="Proteomes" id="UP000299102">
    <property type="component" value="Unassembled WGS sequence"/>
</dbReference>
<organism evidence="1 2">
    <name type="scientific">Eumeta variegata</name>
    <name type="common">Bagworm moth</name>
    <name type="synonym">Eumeta japonica</name>
    <dbReference type="NCBI Taxonomy" id="151549"/>
    <lineage>
        <taxon>Eukaryota</taxon>
        <taxon>Metazoa</taxon>
        <taxon>Ecdysozoa</taxon>
        <taxon>Arthropoda</taxon>
        <taxon>Hexapoda</taxon>
        <taxon>Insecta</taxon>
        <taxon>Pterygota</taxon>
        <taxon>Neoptera</taxon>
        <taxon>Endopterygota</taxon>
        <taxon>Lepidoptera</taxon>
        <taxon>Glossata</taxon>
        <taxon>Ditrysia</taxon>
        <taxon>Tineoidea</taxon>
        <taxon>Psychidae</taxon>
        <taxon>Oiketicinae</taxon>
        <taxon>Eumeta</taxon>
    </lineage>
</organism>
<comment type="caution">
    <text evidence="1">The sequence shown here is derived from an EMBL/GenBank/DDBJ whole genome shotgun (WGS) entry which is preliminary data.</text>
</comment>
<gene>
    <name evidence="1" type="ORF">EVAR_94430_1</name>
</gene>
<name>A0A4C1TQ35_EUMVA</name>
<protein>
    <submittedName>
        <fullName evidence="1">Uncharacterized protein</fullName>
    </submittedName>
</protein>
<dbReference type="EMBL" id="BGZK01000076">
    <property type="protein sequence ID" value="GBP16092.1"/>
    <property type="molecule type" value="Genomic_DNA"/>
</dbReference>
<reference evidence="1 2" key="1">
    <citation type="journal article" date="2019" name="Commun. Biol.">
        <title>The bagworm genome reveals a unique fibroin gene that provides high tensile strength.</title>
        <authorList>
            <person name="Kono N."/>
            <person name="Nakamura H."/>
            <person name="Ohtoshi R."/>
            <person name="Tomita M."/>
            <person name="Numata K."/>
            <person name="Arakawa K."/>
        </authorList>
    </citation>
    <scope>NUCLEOTIDE SEQUENCE [LARGE SCALE GENOMIC DNA]</scope>
</reference>
<proteinExistence type="predicted"/>
<accession>A0A4C1TQ35</accession>
<evidence type="ECO:0000313" key="1">
    <source>
        <dbReference type="EMBL" id="GBP16092.1"/>
    </source>
</evidence>
<dbReference type="AlphaFoldDB" id="A0A4C1TQ35"/>
<sequence length="93" mass="10843">MTLQSEPGRVAEILLSRGGRERDRPPWQCERRVRIYSYERIFVVVSVCPPAARRLGRSSSCANTALFAVLRPRRVGFYWTSRTICRSNNRSRR</sequence>
<evidence type="ECO:0000313" key="2">
    <source>
        <dbReference type="Proteomes" id="UP000299102"/>
    </source>
</evidence>